<proteinExistence type="predicted"/>
<name>A0ACC2PYI5_9HYME</name>
<organism evidence="1 2">
    <name type="scientific">Eretmocerus hayati</name>
    <dbReference type="NCBI Taxonomy" id="131215"/>
    <lineage>
        <taxon>Eukaryota</taxon>
        <taxon>Metazoa</taxon>
        <taxon>Ecdysozoa</taxon>
        <taxon>Arthropoda</taxon>
        <taxon>Hexapoda</taxon>
        <taxon>Insecta</taxon>
        <taxon>Pterygota</taxon>
        <taxon>Neoptera</taxon>
        <taxon>Endopterygota</taxon>
        <taxon>Hymenoptera</taxon>
        <taxon>Apocrita</taxon>
        <taxon>Proctotrupomorpha</taxon>
        <taxon>Chalcidoidea</taxon>
        <taxon>Aphelinidae</taxon>
        <taxon>Aphelininae</taxon>
        <taxon>Eretmocerus</taxon>
    </lineage>
</organism>
<dbReference type="Proteomes" id="UP001239111">
    <property type="component" value="Chromosome 1"/>
</dbReference>
<dbReference type="EMBL" id="CM056741">
    <property type="protein sequence ID" value="KAJ8688611.1"/>
    <property type="molecule type" value="Genomic_DNA"/>
</dbReference>
<gene>
    <name evidence="1" type="ORF">QAD02_024406</name>
</gene>
<comment type="caution">
    <text evidence="1">The sequence shown here is derived from an EMBL/GenBank/DDBJ whole genome shotgun (WGS) entry which is preliminary data.</text>
</comment>
<reference evidence="1" key="1">
    <citation type="submission" date="2023-04" db="EMBL/GenBank/DDBJ databases">
        <title>A chromosome-level genome assembly of the parasitoid wasp Eretmocerus hayati.</title>
        <authorList>
            <person name="Zhong Y."/>
            <person name="Liu S."/>
            <person name="Liu Y."/>
        </authorList>
    </citation>
    <scope>NUCLEOTIDE SEQUENCE</scope>
    <source>
        <strain evidence="1">ZJU_SS_LIU_2023</strain>
    </source>
</reference>
<accession>A0ACC2PYI5</accession>
<sequence length="111" mass="12139">MDCASVLAVVVGIKGSTPDSLTNFDKIALEFQRLLSYVIPVLYNFFVLIAQFNLIPNEFIGISAQSDHELDQLRQKLCGALLALSETTLRLSPDGHVFITGIVSKSKTNTP</sequence>
<evidence type="ECO:0000313" key="2">
    <source>
        <dbReference type="Proteomes" id="UP001239111"/>
    </source>
</evidence>
<protein>
    <submittedName>
        <fullName evidence="1">Uncharacterized protein</fullName>
    </submittedName>
</protein>
<evidence type="ECO:0000313" key="1">
    <source>
        <dbReference type="EMBL" id="KAJ8688611.1"/>
    </source>
</evidence>
<keyword evidence="2" id="KW-1185">Reference proteome</keyword>